<dbReference type="STRING" id="30019.A0A0M3QXC9"/>
<evidence type="ECO:0000256" key="3">
    <source>
        <dbReference type="ARBA" id="ARBA00022737"/>
    </source>
</evidence>
<dbReference type="OMA" id="LTHFYIH"/>
<dbReference type="InterPro" id="IPR003591">
    <property type="entry name" value="Leu-rich_rpt_typical-subtyp"/>
</dbReference>
<sequence length="560" mass="64865">MEASDEVDYVALETTTEQETETETEPEPESEETTTTTERNFKLNIRTLDDNCQWQVDSSWLCTDFNFDQADQVAFFEPRTEVHIMPDMATYELREKRRVRALIMKNSTFRNMPLHLFSALPQLQELDMRQCQLQHVTWDCFLAAEQLQILLLSNNQLTQLEERNFGYANNLEYLFLSDNKLQQLHRDAFKGLSKLRHLDLSTNELQHLPAGLFDELQQLQQLSLHENRLQYLSSELLSHNTQLHTIILHTNYLSELAEQAFSFQSRLLLLDLSNNAPLELLLLQLNSSHLHARNCSLYRVNIFGSITNVDLRSNRLQELYFSSSETLEHLVLRNNSLAQLVTLTRVQRLRSLEVADNPQLRGLPSDWQTPQLERLDLSNTGLQQLPLETLRGMPHLRKLNVSANNISEIDIQSLSLLTQLTHFYIHANNWNCYNLKHVMRMLILAHGITYTADKFDNEFPGEYINGIACMYRLEQQSEPEQLQIVADSSANKLRYAQYNQVNAQAEPSAIDQVRQELKAVVQHLEAKLDGVYAQLIQLNAKMQSLERLNSSLWNQVTITV</sequence>
<keyword evidence="1" id="KW-0433">Leucine-rich repeat</keyword>
<dbReference type="OrthoDB" id="676979at2759"/>
<evidence type="ECO:0000256" key="4">
    <source>
        <dbReference type="SAM" id="Coils"/>
    </source>
</evidence>
<dbReference type="EMBL" id="CP012526">
    <property type="protein sequence ID" value="ALC45703.1"/>
    <property type="molecule type" value="Genomic_DNA"/>
</dbReference>
<reference evidence="6 7" key="1">
    <citation type="submission" date="2015-08" db="EMBL/GenBank/DDBJ databases">
        <title>Ancestral chromatin configuration constrains chromatin evolution on differentiating sex chromosomes in Drosophila.</title>
        <authorList>
            <person name="Zhou Q."/>
            <person name="Bachtrog D."/>
        </authorList>
    </citation>
    <scope>NUCLEOTIDE SEQUENCE [LARGE SCALE GENOMIC DNA]</scope>
    <source>
        <tissue evidence="6">Whole larvae</tissue>
    </source>
</reference>
<keyword evidence="4" id="KW-0175">Coiled coil</keyword>
<accession>A0A0M3QXC9</accession>
<gene>
    <name evidence="6" type="ORF">Dbus_chr3Rg453</name>
</gene>
<feature type="coiled-coil region" evidence="4">
    <location>
        <begin position="514"/>
        <end position="548"/>
    </location>
</feature>
<evidence type="ECO:0000256" key="1">
    <source>
        <dbReference type="ARBA" id="ARBA00022614"/>
    </source>
</evidence>
<dbReference type="Pfam" id="PF13855">
    <property type="entry name" value="LRR_8"/>
    <property type="match status" value="2"/>
</dbReference>
<keyword evidence="2" id="KW-0732">Signal</keyword>
<proteinExistence type="predicted"/>
<dbReference type="InterPro" id="IPR050328">
    <property type="entry name" value="Dev_Immune_Receptor"/>
</dbReference>
<dbReference type="SMART" id="SM00369">
    <property type="entry name" value="LRR_TYP"/>
    <property type="match status" value="8"/>
</dbReference>
<evidence type="ECO:0000313" key="6">
    <source>
        <dbReference type="EMBL" id="ALC45703.1"/>
    </source>
</evidence>
<feature type="region of interest" description="Disordered" evidence="5">
    <location>
        <begin position="1"/>
        <end position="38"/>
    </location>
</feature>
<dbReference type="AlphaFoldDB" id="A0A0M3QXC9"/>
<dbReference type="InterPro" id="IPR032675">
    <property type="entry name" value="LRR_dom_sf"/>
</dbReference>
<protein>
    <submittedName>
        <fullName evidence="6">CG10824</fullName>
    </submittedName>
</protein>
<dbReference type="PROSITE" id="PS51450">
    <property type="entry name" value="LRR"/>
    <property type="match status" value="3"/>
</dbReference>
<dbReference type="SUPFAM" id="SSF52058">
    <property type="entry name" value="L domain-like"/>
    <property type="match status" value="1"/>
</dbReference>
<dbReference type="InterPro" id="IPR001611">
    <property type="entry name" value="Leu-rich_rpt"/>
</dbReference>
<keyword evidence="3" id="KW-0677">Repeat</keyword>
<organism evidence="6 7">
    <name type="scientific">Drosophila busckii</name>
    <name type="common">Fruit fly</name>
    <dbReference type="NCBI Taxonomy" id="30019"/>
    <lineage>
        <taxon>Eukaryota</taxon>
        <taxon>Metazoa</taxon>
        <taxon>Ecdysozoa</taxon>
        <taxon>Arthropoda</taxon>
        <taxon>Hexapoda</taxon>
        <taxon>Insecta</taxon>
        <taxon>Pterygota</taxon>
        <taxon>Neoptera</taxon>
        <taxon>Endopterygota</taxon>
        <taxon>Diptera</taxon>
        <taxon>Brachycera</taxon>
        <taxon>Muscomorpha</taxon>
        <taxon>Ephydroidea</taxon>
        <taxon>Drosophilidae</taxon>
        <taxon>Drosophila</taxon>
    </lineage>
</organism>
<name>A0A0M3QXC9_DROBS</name>
<dbReference type="PANTHER" id="PTHR24373">
    <property type="entry name" value="SLIT RELATED LEUCINE-RICH REPEAT NEURONAL PROTEIN"/>
    <property type="match status" value="1"/>
</dbReference>
<evidence type="ECO:0000313" key="7">
    <source>
        <dbReference type="Proteomes" id="UP000494163"/>
    </source>
</evidence>
<dbReference type="Proteomes" id="UP000494163">
    <property type="component" value="Chromosome 3R"/>
</dbReference>
<evidence type="ECO:0000256" key="2">
    <source>
        <dbReference type="ARBA" id="ARBA00022729"/>
    </source>
</evidence>
<evidence type="ECO:0000256" key="5">
    <source>
        <dbReference type="SAM" id="MobiDB-lite"/>
    </source>
</evidence>
<feature type="compositionally biased region" description="Acidic residues" evidence="5">
    <location>
        <begin position="16"/>
        <end position="32"/>
    </location>
</feature>
<dbReference type="PANTHER" id="PTHR24373:SF370">
    <property type="entry name" value="FISH-LIPS, ISOFORM E"/>
    <property type="match status" value="1"/>
</dbReference>
<keyword evidence="7" id="KW-1185">Reference proteome</keyword>
<dbReference type="Gene3D" id="3.80.10.10">
    <property type="entry name" value="Ribonuclease Inhibitor"/>
    <property type="match status" value="3"/>
</dbReference>